<evidence type="ECO:0000259" key="1">
    <source>
        <dbReference type="Pfam" id="PF13456"/>
    </source>
</evidence>
<accession>A0A7J8LN51</accession>
<name>A0A7J8LN51_9ROSI</name>
<dbReference type="InterPro" id="IPR002156">
    <property type="entry name" value="RNaseH_domain"/>
</dbReference>
<keyword evidence="3" id="KW-1185">Reference proteome</keyword>
<sequence>MSLDMRHSAVEIEDDDLAIVKKVNVNVEDGSVINAFIKYLKALSEGYDRFHFVHNAKGRNVVAHLLATKGIKRGENNLLGGKVIVPDLAYMEKGDWSPKELLVGVSIRSNRIENF</sequence>
<dbReference type="EMBL" id="JABEZX010000004">
    <property type="protein sequence ID" value="MBA0553884.1"/>
    <property type="molecule type" value="Genomic_DNA"/>
</dbReference>
<evidence type="ECO:0000313" key="2">
    <source>
        <dbReference type="EMBL" id="MBA0553884.1"/>
    </source>
</evidence>
<dbReference type="GO" id="GO:0004523">
    <property type="term" value="F:RNA-DNA hybrid ribonuclease activity"/>
    <property type="evidence" value="ECO:0007669"/>
    <property type="project" value="InterPro"/>
</dbReference>
<dbReference type="Proteomes" id="UP000593572">
    <property type="component" value="Unassembled WGS sequence"/>
</dbReference>
<gene>
    <name evidence="2" type="ORF">Golob_013023</name>
</gene>
<evidence type="ECO:0000313" key="3">
    <source>
        <dbReference type="Proteomes" id="UP000593572"/>
    </source>
</evidence>
<feature type="domain" description="RNase H type-1" evidence="1">
    <location>
        <begin position="5"/>
        <end position="69"/>
    </location>
</feature>
<comment type="caution">
    <text evidence="2">The sequence shown here is derived from an EMBL/GenBank/DDBJ whole genome shotgun (WGS) entry which is preliminary data.</text>
</comment>
<proteinExistence type="predicted"/>
<dbReference type="Pfam" id="PF13456">
    <property type="entry name" value="RVT_3"/>
    <property type="match status" value="1"/>
</dbReference>
<dbReference type="GO" id="GO:0003676">
    <property type="term" value="F:nucleic acid binding"/>
    <property type="evidence" value="ECO:0007669"/>
    <property type="project" value="InterPro"/>
</dbReference>
<protein>
    <recommendedName>
        <fullName evidence="1">RNase H type-1 domain-containing protein</fullName>
    </recommendedName>
</protein>
<reference evidence="2 3" key="1">
    <citation type="journal article" date="2019" name="Genome Biol. Evol.">
        <title>Insights into the evolution of the New World diploid cottons (Gossypium, subgenus Houzingenia) based on genome sequencing.</title>
        <authorList>
            <person name="Grover C.E."/>
            <person name="Arick M.A. 2nd"/>
            <person name="Thrash A."/>
            <person name="Conover J.L."/>
            <person name="Sanders W.S."/>
            <person name="Peterson D.G."/>
            <person name="Frelichowski J.E."/>
            <person name="Scheffler J.A."/>
            <person name="Scheffler B.E."/>
            <person name="Wendel J.F."/>
        </authorList>
    </citation>
    <scope>NUCLEOTIDE SEQUENCE [LARGE SCALE GENOMIC DNA]</scope>
    <source>
        <strain evidence="2">157</strain>
        <tissue evidence="2">Leaf</tissue>
    </source>
</reference>
<dbReference type="AlphaFoldDB" id="A0A7J8LN51"/>
<organism evidence="2 3">
    <name type="scientific">Gossypium lobatum</name>
    <dbReference type="NCBI Taxonomy" id="34289"/>
    <lineage>
        <taxon>Eukaryota</taxon>
        <taxon>Viridiplantae</taxon>
        <taxon>Streptophyta</taxon>
        <taxon>Embryophyta</taxon>
        <taxon>Tracheophyta</taxon>
        <taxon>Spermatophyta</taxon>
        <taxon>Magnoliopsida</taxon>
        <taxon>eudicotyledons</taxon>
        <taxon>Gunneridae</taxon>
        <taxon>Pentapetalae</taxon>
        <taxon>rosids</taxon>
        <taxon>malvids</taxon>
        <taxon>Malvales</taxon>
        <taxon>Malvaceae</taxon>
        <taxon>Malvoideae</taxon>
        <taxon>Gossypium</taxon>
    </lineage>
</organism>